<keyword evidence="2" id="KW-1185">Reference proteome</keyword>
<proteinExistence type="predicted"/>
<sequence length="78" mass="8772">MSADKELAILDKNVLVLKLIDKEEYSLLISYDMEKMTKGNLSVVESILVGDTVKMNDIIANLREQALPYTLDTTILVK</sequence>
<dbReference type="AlphaFoldDB" id="A0A2W4BHP3"/>
<name>A0A2W4BHP3_9ENTE</name>
<evidence type="ECO:0000313" key="1">
    <source>
        <dbReference type="EMBL" id="PZL76475.1"/>
    </source>
</evidence>
<evidence type="ECO:0000313" key="2">
    <source>
        <dbReference type="Proteomes" id="UP000249828"/>
    </source>
</evidence>
<organism evidence="1 2">
    <name type="scientific">Enterococcus plantarum</name>
    <dbReference type="NCBI Taxonomy" id="1077675"/>
    <lineage>
        <taxon>Bacteria</taxon>
        <taxon>Bacillati</taxon>
        <taxon>Bacillota</taxon>
        <taxon>Bacilli</taxon>
        <taxon>Lactobacillales</taxon>
        <taxon>Enterococcaceae</taxon>
        <taxon>Enterococcus</taxon>
    </lineage>
</organism>
<reference evidence="1 2" key="1">
    <citation type="submission" date="2017-11" db="EMBL/GenBank/DDBJ databases">
        <title>Draft genome sequence of Enterococcus plantarum TRW2 strain isolated from lettuce.</title>
        <authorList>
            <person name="Kim E.B."/>
            <person name="Marco M.L."/>
            <person name="Williams T.R."/>
            <person name="You I.H."/>
        </authorList>
    </citation>
    <scope>NUCLEOTIDE SEQUENCE [LARGE SCALE GENOMIC DNA]</scope>
    <source>
        <strain evidence="1 2">TRW2</strain>
    </source>
</reference>
<dbReference type="EMBL" id="PIEU01000028">
    <property type="protein sequence ID" value="PZL76475.1"/>
    <property type="molecule type" value="Genomic_DNA"/>
</dbReference>
<gene>
    <name evidence="1" type="ORF">CI088_02815</name>
</gene>
<comment type="caution">
    <text evidence="1">The sequence shown here is derived from an EMBL/GenBank/DDBJ whole genome shotgun (WGS) entry which is preliminary data.</text>
</comment>
<dbReference type="Proteomes" id="UP000249828">
    <property type="component" value="Unassembled WGS sequence"/>
</dbReference>
<dbReference type="RefSeq" id="WP_111247138.1">
    <property type="nucleotide sequence ID" value="NZ_JAFLVZ010000032.1"/>
</dbReference>
<protein>
    <submittedName>
        <fullName evidence="1">Uncharacterized protein</fullName>
    </submittedName>
</protein>
<accession>A0A2W4BHP3</accession>